<dbReference type="Proteomes" id="UP000004105">
    <property type="component" value="Unassembled WGS sequence"/>
</dbReference>
<proteinExistence type="predicted"/>
<evidence type="ECO:0000313" key="2">
    <source>
        <dbReference type="EMBL" id="EGF10482.1"/>
    </source>
</evidence>
<comment type="caution">
    <text evidence="2">The sequence shown here is derived from an EMBL/GenBank/DDBJ whole genome shotgun (WGS) entry which is preliminary data.</text>
</comment>
<dbReference type="AlphaFoldDB" id="F2BDN2"/>
<dbReference type="EMBL" id="AFAY01000036">
    <property type="protein sequence ID" value="EGF10482.1"/>
    <property type="molecule type" value="Genomic_DNA"/>
</dbReference>
<evidence type="ECO:0000313" key="3">
    <source>
        <dbReference type="Proteomes" id="UP000004105"/>
    </source>
</evidence>
<organism evidence="2 3">
    <name type="scientific">Neisseria bacilliformis ATCC BAA-1200</name>
    <dbReference type="NCBI Taxonomy" id="888742"/>
    <lineage>
        <taxon>Bacteria</taxon>
        <taxon>Pseudomonadati</taxon>
        <taxon>Pseudomonadota</taxon>
        <taxon>Betaproteobacteria</taxon>
        <taxon>Neisseriales</taxon>
        <taxon>Neisseriaceae</taxon>
        <taxon>Neisseria</taxon>
    </lineage>
</organism>
<evidence type="ECO:0000256" key="1">
    <source>
        <dbReference type="SAM" id="MobiDB-lite"/>
    </source>
</evidence>
<reference evidence="2 3" key="1">
    <citation type="submission" date="2011-02" db="EMBL/GenBank/DDBJ databases">
        <authorList>
            <person name="Muzny D."/>
            <person name="Qin X."/>
            <person name="Deng J."/>
            <person name="Jiang H."/>
            <person name="Liu Y."/>
            <person name="Qu J."/>
            <person name="Song X.-Z."/>
            <person name="Zhang L."/>
            <person name="Thornton R."/>
            <person name="Coyle M."/>
            <person name="Francisco L."/>
            <person name="Jackson L."/>
            <person name="Javaid M."/>
            <person name="Korchina V."/>
            <person name="Kovar C."/>
            <person name="Mata R."/>
            <person name="Mathew T."/>
            <person name="Ngo R."/>
            <person name="Nguyen L."/>
            <person name="Nguyen N."/>
            <person name="Okwuonu G."/>
            <person name="Ongeri F."/>
            <person name="Pham C."/>
            <person name="Simmons D."/>
            <person name="Wilczek-Boney K."/>
            <person name="Hale W."/>
            <person name="Jakkamsetti A."/>
            <person name="Pham P."/>
            <person name="Ruth R."/>
            <person name="San Lucas F."/>
            <person name="Warren J."/>
            <person name="Zhang J."/>
            <person name="Zhao Z."/>
            <person name="Zhou C."/>
            <person name="Zhu D."/>
            <person name="Lee S."/>
            <person name="Bess C."/>
            <person name="Blankenburg K."/>
            <person name="Forbes L."/>
            <person name="Fu Q."/>
            <person name="Gubbala S."/>
            <person name="Hirani K."/>
            <person name="Jayaseelan J.C."/>
            <person name="Lara F."/>
            <person name="Munidasa M."/>
            <person name="Palculict T."/>
            <person name="Patil S."/>
            <person name="Pu L.-L."/>
            <person name="Saada N."/>
            <person name="Tang L."/>
            <person name="Weissenberger G."/>
            <person name="Zhu Y."/>
            <person name="Hemphill L."/>
            <person name="Shang Y."/>
            <person name="Youmans B."/>
            <person name="Ayvaz T."/>
            <person name="Ross M."/>
            <person name="Santibanez J."/>
            <person name="Aqrawi P."/>
            <person name="Gross S."/>
            <person name="Joshi V."/>
            <person name="Fowler G."/>
            <person name="Nazareth L."/>
            <person name="Reid J."/>
            <person name="Worley K."/>
            <person name="Petrosino J."/>
            <person name="Highlander S."/>
            <person name="Gibbs R."/>
        </authorList>
    </citation>
    <scope>NUCLEOTIDE SEQUENCE [LARGE SCALE GENOMIC DNA]</scope>
    <source>
        <strain evidence="2 3">ATCC BAA-1200</strain>
    </source>
</reference>
<protein>
    <submittedName>
        <fullName evidence="2">Uncharacterized protein</fullName>
    </submittedName>
</protein>
<name>F2BDN2_9NEIS</name>
<gene>
    <name evidence="2" type="ORF">HMPREF9123_1838</name>
</gene>
<feature type="region of interest" description="Disordered" evidence="1">
    <location>
        <begin position="46"/>
        <end position="68"/>
    </location>
</feature>
<dbReference type="HOGENOM" id="CLU_2343789_0_0_4"/>
<accession>F2BDN2</accession>
<sequence length="97" mass="10719">MCGSATHAVWRPSEKHKETVPAYAGMTFPKAPLRRSQNGIKGFQTACPNPARRQTRRRPQTASAPAFGFPAAKTAKRKWPFPAALHYNCACFHPQAV</sequence>
<keyword evidence="3" id="KW-1185">Reference proteome</keyword>